<evidence type="ECO:0000313" key="5">
    <source>
        <dbReference type="EnsemblProtists" id="EKX47679"/>
    </source>
</evidence>
<dbReference type="InterPro" id="IPR011042">
    <property type="entry name" value="6-blade_b-propeller_TolB-like"/>
</dbReference>
<evidence type="ECO:0000256" key="2">
    <source>
        <dbReference type="PROSITE-ProRule" id="PRU00504"/>
    </source>
</evidence>
<dbReference type="PROSITE" id="PS51125">
    <property type="entry name" value="NHL"/>
    <property type="match status" value="1"/>
</dbReference>
<dbReference type="PaxDb" id="55529-EKX47679"/>
<dbReference type="GeneID" id="17304295"/>
<organism evidence="4">
    <name type="scientific">Guillardia theta (strain CCMP2712)</name>
    <name type="common">Cryptophyte</name>
    <dbReference type="NCBI Taxonomy" id="905079"/>
    <lineage>
        <taxon>Eukaryota</taxon>
        <taxon>Cryptophyceae</taxon>
        <taxon>Pyrenomonadales</taxon>
        <taxon>Geminigeraceae</taxon>
        <taxon>Guillardia</taxon>
    </lineage>
</organism>
<dbReference type="KEGG" id="gtt:GUITHDRAFT_106667"/>
<proteinExistence type="predicted"/>
<dbReference type="RefSeq" id="XP_005834659.1">
    <property type="nucleotide sequence ID" value="XM_005834602.1"/>
</dbReference>
<dbReference type="CDD" id="cd05819">
    <property type="entry name" value="NHL"/>
    <property type="match status" value="1"/>
</dbReference>
<dbReference type="Gene3D" id="2.120.10.30">
    <property type="entry name" value="TolB, C-terminal domain"/>
    <property type="match status" value="2"/>
</dbReference>
<keyword evidence="6" id="KW-1185">Reference proteome</keyword>
<feature type="region of interest" description="Disordered" evidence="3">
    <location>
        <begin position="345"/>
        <end position="368"/>
    </location>
</feature>
<evidence type="ECO:0000256" key="3">
    <source>
        <dbReference type="SAM" id="MobiDB-lite"/>
    </source>
</evidence>
<reference evidence="6" key="2">
    <citation type="submission" date="2012-11" db="EMBL/GenBank/DDBJ databases">
        <authorList>
            <person name="Kuo A."/>
            <person name="Curtis B.A."/>
            <person name="Tanifuji G."/>
            <person name="Burki F."/>
            <person name="Gruber A."/>
            <person name="Irimia M."/>
            <person name="Maruyama S."/>
            <person name="Arias M.C."/>
            <person name="Ball S.G."/>
            <person name="Gile G.H."/>
            <person name="Hirakawa Y."/>
            <person name="Hopkins J.F."/>
            <person name="Rensing S.A."/>
            <person name="Schmutz J."/>
            <person name="Symeonidi A."/>
            <person name="Elias M."/>
            <person name="Eveleigh R.J."/>
            <person name="Herman E.K."/>
            <person name="Klute M.J."/>
            <person name="Nakayama T."/>
            <person name="Obornik M."/>
            <person name="Reyes-Prieto A."/>
            <person name="Armbrust E.V."/>
            <person name="Aves S.J."/>
            <person name="Beiko R.G."/>
            <person name="Coutinho P."/>
            <person name="Dacks J.B."/>
            <person name="Durnford D.G."/>
            <person name="Fast N.M."/>
            <person name="Green B.R."/>
            <person name="Grisdale C."/>
            <person name="Hempe F."/>
            <person name="Henrissat B."/>
            <person name="Hoppner M.P."/>
            <person name="Ishida K.-I."/>
            <person name="Kim E."/>
            <person name="Koreny L."/>
            <person name="Kroth P.G."/>
            <person name="Liu Y."/>
            <person name="Malik S.-B."/>
            <person name="Maier U.G."/>
            <person name="McRose D."/>
            <person name="Mock T."/>
            <person name="Neilson J.A."/>
            <person name="Onodera N.T."/>
            <person name="Poole A.M."/>
            <person name="Pritham E.J."/>
            <person name="Richards T.A."/>
            <person name="Rocap G."/>
            <person name="Roy S.W."/>
            <person name="Sarai C."/>
            <person name="Schaack S."/>
            <person name="Shirato S."/>
            <person name="Slamovits C.H."/>
            <person name="Spencer D.F."/>
            <person name="Suzuki S."/>
            <person name="Worden A.Z."/>
            <person name="Zauner S."/>
            <person name="Barry K."/>
            <person name="Bell C."/>
            <person name="Bharti A.K."/>
            <person name="Crow J.A."/>
            <person name="Grimwood J."/>
            <person name="Kramer R."/>
            <person name="Lindquist E."/>
            <person name="Lucas S."/>
            <person name="Salamov A."/>
            <person name="McFadden G.I."/>
            <person name="Lane C.E."/>
            <person name="Keeling P.J."/>
            <person name="Gray M.W."/>
            <person name="Grigoriev I.V."/>
            <person name="Archibald J.M."/>
        </authorList>
    </citation>
    <scope>NUCLEOTIDE SEQUENCE</scope>
    <source>
        <strain evidence="6">CCMP2712</strain>
    </source>
</reference>
<dbReference type="EnsemblProtists" id="EKX47679">
    <property type="protein sequence ID" value="EKX47679"/>
    <property type="gene ID" value="GUITHDRAFT_106667"/>
</dbReference>
<keyword evidence="1" id="KW-0677">Repeat</keyword>
<reference evidence="5" key="3">
    <citation type="submission" date="2016-03" db="UniProtKB">
        <authorList>
            <consortium name="EnsemblProtists"/>
        </authorList>
    </citation>
    <scope>IDENTIFICATION</scope>
</reference>
<sequence>MARETSMADVGGRAQPSRCEFHHVRKVVLRNEPWDCKIGRDRNLYVAEVSRNRIIVLNKSTGRATESIAYRTESDCFRGPTSISINEQGSMFVADSGSGVIRVFQGEPLSCLSLGRLQPRKRRHIPTPGNFSFPHMVSTVDDMVWVCDPESCCVQALYLNGTCKYLIHANLTGMRVKVPEDGSFVRWRDLPMNLSQEVSEVILGPEDDFGLKVKPSSGSVSDDFNDFAITQCTDSGNHVLRFFNATNGAELGAAVGGWGRFVGELNYPTGLAMRSDGVLLVAESRNRRIQAFEMTREGVRWLGSSCERYMTSVTNICWDDNMKDIWACDPKAKSVRNLRLSIQGVGGKSESLKKQPKQPRKQQHQRHI</sequence>
<gene>
    <name evidence="4" type="ORF">GUITHDRAFT_106667</name>
</gene>
<dbReference type="EMBL" id="JH992989">
    <property type="protein sequence ID" value="EKX47679.1"/>
    <property type="molecule type" value="Genomic_DNA"/>
</dbReference>
<evidence type="ECO:0000313" key="4">
    <source>
        <dbReference type="EMBL" id="EKX47679.1"/>
    </source>
</evidence>
<dbReference type="HOGENOM" id="CLU_753243_0_0_1"/>
<dbReference type="PANTHER" id="PTHR24104">
    <property type="entry name" value="E3 UBIQUITIN-PROTEIN LIGASE NHLRC1-RELATED"/>
    <property type="match status" value="1"/>
</dbReference>
<dbReference type="SUPFAM" id="SSF101898">
    <property type="entry name" value="NHL repeat"/>
    <property type="match status" value="1"/>
</dbReference>
<dbReference type="Proteomes" id="UP000011087">
    <property type="component" value="Unassembled WGS sequence"/>
</dbReference>
<dbReference type="STRING" id="905079.L1JHQ4"/>
<dbReference type="InterPro" id="IPR001258">
    <property type="entry name" value="NHL_repeat"/>
</dbReference>
<accession>L1JHQ4</accession>
<dbReference type="InterPro" id="IPR050952">
    <property type="entry name" value="TRIM-NHL_E3_ligases"/>
</dbReference>
<evidence type="ECO:0000313" key="6">
    <source>
        <dbReference type="Proteomes" id="UP000011087"/>
    </source>
</evidence>
<feature type="compositionally biased region" description="Basic residues" evidence="3">
    <location>
        <begin position="354"/>
        <end position="368"/>
    </location>
</feature>
<evidence type="ECO:0008006" key="7">
    <source>
        <dbReference type="Google" id="ProtNLM"/>
    </source>
</evidence>
<name>L1JHQ4_GUITC</name>
<dbReference type="AlphaFoldDB" id="L1JHQ4"/>
<evidence type="ECO:0000256" key="1">
    <source>
        <dbReference type="ARBA" id="ARBA00022737"/>
    </source>
</evidence>
<protein>
    <recommendedName>
        <fullName evidence="7">SMP-30/Gluconolactonase/LRE-like region domain-containing protein</fullName>
    </recommendedName>
</protein>
<reference evidence="4 6" key="1">
    <citation type="journal article" date="2012" name="Nature">
        <title>Algal genomes reveal evolutionary mosaicism and the fate of nucleomorphs.</title>
        <authorList>
            <consortium name="DOE Joint Genome Institute"/>
            <person name="Curtis B.A."/>
            <person name="Tanifuji G."/>
            <person name="Burki F."/>
            <person name="Gruber A."/>
            <person name="Irimia M."/>
            <person name="Maruyama S."/>
            <person name="Arias M.C."/>
            <person name="Ball S.G."/>
            <person name="Gile G.H."/>
            <person name="Hirakawa Y."/>
            <person name="Hopkins J.F."/>
            <person name="Kuo A."/>
            <person name="Rensing S.A."/>
            <person name="Schmutz J."/>
            <person name="Symeonidi A."/>
            <person name="Elias M."/>
            <person name="Eveleigh R.J."/>
            <person name="Herman E.K."/>
            <person name="Klute M.J."/>
            <person name="Nakayama T."/>
            <person name="Obornik M."/>
            <person name="Reyes-Prieto A."/>
            <person name="Armbrust E.V."/>
            <person name="Aves S.J."/>
            <person name="Beiko R.G."/>
            <person name="Coutinho P."/>
            <person name="Dacks J.B."/>
            <person name="Durnford D.G."/>
            <person name="Fast N.M."/>
            <person name="Green B.R."/>
            <person name="Grisdale C.J."/>
            <person name="Hempel F."/>
            <person name="Henrissat B."/>
            <person name="Hoppner M.P."/>
            <person name="Ishida K."/>
            <person name="Kim E."/>
            <person name="Koreny L."/>
            <person name="Kroth P.G."/>
            <person name="Liu Y."/>
            <person name="Malik S.B."/>
            <person name="Maier U.G."/>
            <person name="McRose D."/>
            <person name="Mock T."/>
            <person name="Neilson J.A."/>
            <person name="Onodera N.T."/>
            <person name="Poole A.M."/>
            <person name="Pritham E.J."/>
            <person name="Richards T.A."/>
            <person name="Rocap G."/>
            <person name="Roy S.W."/>
            <person name="Sarai C."/>
            <person name="Schaack S."/>
            <person name="Shirato S."/>
            <person name="Slamovits C.H."/>
            <person name="Spencer D.F."/>
            <person name="Suzuki S."/>
            <person name="Worden A.Z."/>
            <person name="Zauner S."/>
            <person name="Barry K."/>
            <person name="Bell C."/>
            <person name="Bharti A.K."/>
            <person name="Crow J.A."/>
            <person name="Grimwood J."/>
            <person name="Kramer R."/>
            <person name="Lindquist E."/>
            <person name="Lucas S."/>
            <person name="Salamov A."/>
            <person name="McFadden G.I."/>
            <person name="Lane C.E."/>
            <person name="Keeling P.J."/>
            <person name="Gray M.W."/>
            <person name="Grigoriev I.V."/>
            <person name="Archibald J.M."/>
        </authorList>
    </citation>
    <scope>NUCLEOTIDE SEQUENCE</scope>
    <source>
        <strain evidence="4 6">CCMP2712</strain>
    </source>
</reference>
<feature type="repeat" description="NHL" evidence="2">
    <location>
        <begin position="252"/>
        <end position="295"/>
    </location>
</feature>